<keyword evidence="3" id="KW-1185">Reference proteome</keyword>
<dbReference type="RefSeq" id="WP_247415319.1">
    <property type="nucleotide sequence ID" value="NZ_JALLGW010000001.1"/>
</dbReference>
<evidence type="ECO:0000259" key="1">
    <source>
        <dbReference type="Pfam" id="PF23458"/>
    </source>
</evidence>
<feature type="domain" description="DUF7130" evidence="1">
    <location>
        <begin position="16"/>
        <end position="108"/>
    </location>
</feature>
<accession>A0ABD5RPN9</accession>
<dbReference type="InterPro" id="IPR055554">
    <property type="entry name" value="DUF7130"/>
</dbReference>
<dbReference type="EMBL" id="JBHSQH010000001">
    <property type="protein sequence ID" value="MFC5972214.1"/>
    <property type="molecule type" value="Genomic_DNA"/>
</dbReference>
<proteinExistence type="predicted"/>
<name>A0ABD5RPN9_9EURY</name>
<dbReference type="Pfam" id="PF23458">
    <property type="entry name" value="DUF7130"/>
    <property type="match status" value="1"/>
</dbReference>
<evidence type="ECO:0000313" key="2">
    <source>
        <dbReference type="EMBL" id="MFC5972214.1"/>
    </source>
</evidence>
<reference evidence="2 3" key="1">
    <citation type="journal article" date="2019" name="Int. J. Syst. Evol. Microbiol.">
        <title>The Global Catalogue of Microorganisms (GCM) 10K type strain sequencing project: providing services to taxonomists for standard genome sequencing and annotation.</title>
        <authorList>
            <consortium name="The Broad Institute Genomics Platform"/>
            <consortium name="The Broad Institute Genome Sequencing Center for Infectious Disease"/>
            <person name="Wu L."/>
            <person name="Ma J."/>
        </authorList>
    </citation>
    <scope>NUCLEOTIDE SEQUENCE [LARGE SCALE GENOMIC DNA]</scope>
    <source>
        <strain evidence="2 3">CGMCC 1.12543</strain>
    </source>
</reference>
<organism evidence="2 3">
    <name type="scientific">Halomarina salina</name>
    <dbReference type="NCBI Taxonomy" id="1872699"/>
    <lineage>
        <taxon>Archaea</taxon>
        <taxon>Methanobacteriati</taxon>
        <taxon>Methanobacteriota</taxon>
        <taxon>Stenosarchaea group</taxon>
        <taxon>Halobacteria</taxon>
        <taxon>Halobacteriales</taxon>
        <taxon>Natronomonadaceae</taxon>
        <taxon>Halomarina</taxon>
    </lineage>
</organism>
<dbReference type="Proteomes" id="UP001596099">
    <property type="component" value="Unassembled WGS sequence"/>
</dbReference>
<protein>
    <recommendedName>
        <fullName evidence="1">DUF7130 domain-containing protein</fullName>
    </recommendedName>
</protein>
<comment type="caution">
    <text evidence="2">The sequence shown here is derived from an EMBL/GenBank/DDBJ whole genome shotgun (WGS) entry which is preliminary data.</text>
</comment>
<evidence type="ECO:0000313" key="3">
    <source>
        <dbReference type="Proteomes" id="UP001596099"/>
    </source>
</evidence>
<gene>
    <name evidence="2" type="ORF">ACFPYI_12810</name>
</gene>
<dbReference type="AlphaFoldDB" id="A0ABD5RPN9"/>
<sequence length="108" mass="12115">MTPEQSAEDEQVPIETGVTVYNDSGEELGVIVELTGRGFEVSTDQDEWDSEVADAEETEQEHEPGHEFGEGYIMWRCDDCGEMGKLDDGFPDRCPDCGSEAVYKWKED</sequence>